<evidence type="ECO:0000256" key="7">
    <source>
        <dbReference type="ARBA" id="ARBA00023136"/>
    </source>
</evidence>
<keyword evidence="4" id="KW-1003">Cell membrane</keyword>
<feature type="transmembrane region" description="Helical" evidence="8">
    <location>
        <begin position="12"/>
        <end position="35"/>
    </location>
</feature>
<keyword evidence="3" id="KW-0813">Transport</keyword>
<dbReference type="InterPro" id="IPR006042">
    <property type="entry name" value="Xan_ur_permease"/>
</dbReference>
<dbReference type="EMBL" id="JAGYPE010000001">
    <property type="protein sequence ID" value="MBS4180200.1"/>
    <property type="molecule type" value="Genomic_DNA"/>
</dbReference>
<evidence type="ECO:0000256" key="8">
    <source>
        <dbReference type="SAM" id="Phobius"/>
    </source>
</evidence>
<feature type="transmembrane region" description="Helical" evidence="8">
    <location>
        <begin position="369"/>
        <end position="389"/>
    </location>
</feature>
<evidence type="ECO:0000313" key="10">
    <source>
        <dbReference type="EMBL" id="MCH6266852.1"/>
    </source>
</evidence>
<evidence type="ECO:0000256" key="4">
    <source>
        <dbReference type="ARBA" id="ARBA00022475"/>
    </source>
</evidence>
<evidence type="ECO:0000256" key="3">
    <source>
        <dbReference type="ARBA" id="ARBA00022448"/>
    </source>
</evidence>
<keyword evidence="6 8" id="KW-1133">Transmembrane helix</keyword>
<dbReference type="PROSITE" id="PS01116">
    <property type="entry name" value="XANTH_URACIL_PERMASE"/>
    <property type="match status" value="1"/>
</dbReference>
<dbReference type="InterPro" id="IPR006043">
    <property type="entry name" value="NCS2"/>
</dbReference>
<dbReference type="AlphaFoldDB" id="A0A942SUQ3"/>
<feature type="transmembrane region" description="Helical" evidence="8">
    <location>
        <begin position="94"/>
        <end position="115"/>
    </location>
</feature>
<dbReference type="Pfam" id="PF00860">
    <property type="entry name" value="Xan_ur_permease"/>
    <property type="match status" value="1"/>
</dbReference>
<feature type="transmembrane region" description="Helical" evidence="8">
    <location>
        <begin position="336"/>
        <end position="357"/>
    </location>
</feature>
<dbReference type="Proteomes" id="UP000677265">
    <property type="component" value="Unassembled WGS sequence"/>
</dbReference>
<feature type="transmembrane region" description="Helical" evidence="8">
    <location>
        <begin position="395"/>
        <end position="417"/>
    </location>
</feature>
<dbReference type="InterPro" id="IPR017588">
    <property type="entry name" value="UacT-like"/>
</dbReference>
<reference evidence="9" key="1">
    <citation type="submission" date="2021-05" db="EMBL/GenBank/DDBJ databases">
        <title>Novel Bacillus species.</title>
        <authorList>
            <person name="Liu G."/>
        </authorList>
    </citation>
    <scope>NUCLEOTIDE SEQUENCE</scope>
    <source>
        <strain evidence="9 11">FJAT-50051</strain>
    </source>
</reference>
<dbReference type="RefSeq" id="WP_213115805.1">
    <property type="nucleotide sequence ID" value="NZ_JAGYPE020000026.1"/>
</dbReference>
<evidence type="ECO:0000256" key="2">
    <source>
        <dbReference type="ARBA" id="ARBA00008821"/>
    </source>
</evidence>
<evidence type="ECO:0000256" key="1">
    <source>
        <dbReference type="ARBA" id="ARBA00004651"/>
    </source>
</evidence>
<evidence type="ECO:0000313" key="9">
    <source>
        <dbReference type="EMBL" id="MBS4180200.1"/>
    </source>
</evidence>
<feature type="transmembrane region" description="Helical" evidence="8">
    <location>
        <begin position="230"/>
        <end position="254"/>
    </location>
</feature>
<dbReference type="GO" id="GO:0005886">
    <property type="term" value="C:plasma membrane"/>
    <property type="evidence" value="ECO:0007669"/>
    <property type="project" value="UniProtKB-SubCell"/>
</dbReference>
<comment type="subcellular location">
    <subcellularLocation>
        <location evidence="1">Cell membrane</location>
        <topology evidence="1">Multi-pass membrane protein</topology>
    </subcellularLocation>
</comment>
<keyword evidence="7 8" id="KW-0472">Membrane</keyword>
<evidence type="ECO:0000256" key="6">
    <source>
        <dbReference type="ARBA" id="ARBA00022989"/>
    </source>
</evidence>
<name>A0A942SUQ3_9BACI</name>
<comment type="similarity">
    <text evidence="2">Belongs to the nucleobase:cation symporter-2 (NCS2) (TC 2.A.40) family.</text>
</comment>
<dbReference type="PANTHER" id="PTHR42810">
    <property type="entry name" value="PURINE PERMEASE C1399.01C-RELATED"/>
    <property type="match status" value="1"/>
</dbReference>
<dbReference type="PANTHER" id="PTHR42810:SF4">
    <property type="entry name" value="URIC ACID TRANSPORTER UACT"/>
    <property type="match status" value="1"/>
</dbReference>
<sequence length="443" mass="45922">MERLGTGKTLALGFQHIAVMYGGAVAVPIIVAGALGLTQAQLVYLISFDLLACGIATLLQVMGGKHIGIKLPALMAVSFINVEPAIAIGKIHGITGVFGAVIVAGLLVALCAPFIGRLVRFFPPIVSGSVILIIGISLMPVAMNNAAGGAGSKTFGDPKHLLIALFTLLCFLLFNTMFKGFIKVISILLAMVIGTIVASFFGMVNFNVFLEAKWFNVPQPFYFGVPTFDISSIITMTIITFIIAIESIGVFFALGDITGRDIKSDDIKRGLRAEGLGGFISGFLNSFNHSTFSQNVGLVLLTKVTNLRVLTAAGGILIVLGLVPKVGALTTMIPPAVLGGAMVPMFGMLISAALKIIAKEDLASPANQLIVAVGVGIGLAIKGVPGAFVDLPSTARLLLGNGVVMGSLVLVVLNMILNGTSSKASHAGHGIENAEMAAAKESH</sequence>
<evidence type="ECO:0000256" key="5">
    <source>
        <dbReference type="ARBA" id="ARBA00022692"/>
    </source>
</evidence>
<keyword evidence="5 8" id="KW-0812">Transmembrane</keyword>
<protein>
    <submittedName>
        <fullName evidence="9">Purine permease</fullName>
    </submittedName>
</protein>
<feature type="transmembrane region" description="Helical" evidence="8">
    <location>
        <begin position="41"/>
        <end position="59"/>
    </location>
</feature>
<comment type="caution">
    <text evidence="9">The sequence shown here is derived from an EMBL/GenBank/DDBJ whole genome shotgun (WGS) entry which is preliminary data.</text>
</comment>
<accession>A0A942SUQ3</accession>
<keyword evidence="11" id="KW-1185">Reference proteome</keyword>
<gene>
    <name evidence="10" type="ORF">KHB02_015085</name>
    <name evidence="9" type="ORF">KHB02_02225</name>
</gene>
<proteinExistence type="inferred from homology"/>
<evidence type="ECO:0000313" key="11">
    <source>
        <dbReference type="Proteomes" id="UP000677265"/>
    </source>
</evidence>
<dbReference type="EMBL" id="JAGYPE020000026">
    <property type="protein sequence ID" value="MCH6266852.1"/>
    <property type="molecule type" value="Genomic_DNA"/>
</dbReference>
<feature type="transmembrane region" description="Helical" evidence="8">
    <location>
        <begin position="161"/>
        <end position="178"/>
    </location>
</feature>
<feature type="transmembrane region" description="Helical" evidence="8">
    <location>
        <begin position="185"/>
        <end position="210"/>
    </location>
</feature>
<organism evidence="9">
    <name type="scientific">Neobacillus citreus</name>
    <dbReference type="NCBI Taxonomy" id="2833578"/>
    <lineage>
        <taxon>Bacteria</taxon>
        <taxon>Bacillati</taxon>
        <taxon>Bacillota</taxon>
        <taxon>Bacilli</taxon>
        <taxon>Bacillales</taxon>
        <taxon>Bacillaceae</taxon>
        <taxon>Neobacillus</taxon>
    </lineage>
</organism>
<dbReference type="NCBIfam" id="NF037981">
    <property type="entry name" value="NCS2_1"/>
    <property type="match status" value="1"/>
</dbReference>
<dbReference type="GO" id="GO:0042907">
    <property type="term" value="F:xanthine transmembrane transporter activity"/>
    <property type="evidence" value="ECO:0007669"/>
    <property type="project" value="TreeGrafter"/>
</dbReference>
<dbReference type="NCBIfam" id="TIGR03173">
    <property type="entry name" value="pbuX"/>
    <property type="match status" value="1"/>
</dbReference>
<dbReference type="NCBIfam" id="TIGR00801">
    <property type="entry name" value="ncs2"/>
    <property type="match status" value="1"/>
</dbReference>
<feature type="transmembrane region" description="Helical" evidence="8">
    <location>
        <begin position="307"/>
        <end position="324"/>
    </location>
</feature>
<feature type="transmembrane region" description="Helical" evidence="8">
    <location>
        <begin position="122"/>
        <end position="141"/>
    </location>
</feature>